<dbReference type="EMBL" id="QRUP01000018">
    <property type="protein sequence ID" value="RGR71222.1"/>
    <property type="molecule type" value="Genomic_DNA"/>
</dbReference>
<dbReference type="GO" id="GO:0046872">
    <property type="term" value="F:metal ion binding"/>
    <property type="evidence" value="ECO:0007669"/>
    <property type="project" value="UniProtKB-KW"/>
</dbReference>
<comment type="caution">
    <text evidence="3">The sequence shown here is derived from an EMBL/GenBank/DDBJ whole genome shotgun (WGS) entry which is preliminary data.</text>
</comment>
<keyword evidence="3" id="KW-0378">Hydrolase</keyword>
<dbReference type="InterPro" id="IPR011650">
    <property type="entry name" value="Peptidase_M20_dimer"/>
</dbReference>
<dbReference type="NCBIfam" id="TIGR01891">
    <property type="entry name" value="amidohydrolases"/>
    <property type="match status" value="1"/>
</dbReference>
<dbReference type="SUPFAM" id="SSF53187">
    <property type="entry name" value="Zn-dependent exopeptidases"/>
    <property type="match status" value="1"/>
</dbReference>
<evidence type="ECO:0000313" key="3">
    <source>
        <dbReference type="EMBL" id="RGR71222.1"/>
    </source>
</evidence>
<gene>
    <name evidence="3" type="ORF">DWY25_13255</name>
</gene>
<keyword evidence="1" id="KW-0479">Metal-binding</keyword>
<keyword evidence="1" id="KW-0464">Manganese</keyword>
<dbReference type="AlphaFoldDB" id="A0A412FSS5"/>
<dbReference type="GO" id="GO:0016787">
    <property type="term" value="F:hydrolase activity"/>
    <property type="evidence" value="ECO:0007669"/>
    <property type="project" value="UniProtKB-KW"/>
</dbReference>
<dbReference type="Pfam" id="PF01546">
    <property type="entry name" value="Peptidase_M20"/>
    <property type="match status" value="1"/>
</dbReference>
<dbReference type="Pfam" id="PF07687">
    <property type="entry name" value="M20_dimer"/>
    <property type="match status" value="1"/>
</dbReference>
<dbReference type="Proteomes" id="UP000284178">
    <property type="component" value="Unassembled WGS sequence"/>
</dbReference>
<keyword evidence="4" id="KW-1185">Reference proteome</keyword>
<feature type="domain" description="Peptidase M20 dimerisation" evidence="2">
    <location>
        <begin position="190"/>
        <end position="291"/>
    </location>
</feature>
<feature type="binding site" evidence="1">
    <location>
        <position position="170"/>
    </location>
    <ligand>
        <name>Mn(2+)</name>
        <dbReference type="ChEBI" id="CHEBI:29035"/>
        <label>2</label>
    </ligand>
</feature>
<organism evidence="3 4">
    <name type="scientific">Holdemania filiformis</name>
    <dbReference type="NCBI Taxonomy" id="61171"/>
    <lineage>
        <taxon>Bacteria</taxon>
        <taxon>Bacillati</taxon>
        <taxon>Bacillota</taxon>
        <taxon>Erysipelotrichia</taxon>
        <taxon>Erysipelotrichales</taxon>
        <taxon>Erysipelotrichaceae</taxon>
        <taxon>Holdemania</taxon>
    </lineage>
</organism>
<sequence length="427" mass="46837">MTIQWNEEAQRLSDLCIDLRRQLHRHPELSSHEEQTVALIDQFLQAQGIRTQIVEHGGVLGWIEGGKPGRTVMLRADIDALPIQEEKTNGGGLQKACVSEIPGVQHACGHDGHTAMLLTAAKLLQTHREALEGTVLLCFERGEEATMNIYHIMKTLDKAGIKPDSVFGLHVSPHTPAGTLQIQAGPLMAGMFSFHVRLQGRGGHGSRPDLCVNPIDCYAAIGQALNALRMRTVSPFEPLTISTGLVQSGTKSNILPDTCVFKGTVRFYNREAGLAFQAKLRHVVEHIAEAYDCTASFDKLNAPGFPLNNDADYAKTAAEVCGEMLGKEAVIQAEPWMGTDSFPLYLQRMPGVYAFLGMRNEEKGIIADVHTSRHDLDESVLWKGAAAHAACAEAFLKQARPQTWKPNPLDLDTLFEQAGYLFPEGRD</sequence>
<accession>A0A412FSS5</accession>
<proteinExistence type="predicted"/>
<feature type="binding site" evidence="1">
    <location>
        <position position="108"/>
    </location>
    <ligand>
        <name>Mn(2+)</name>
        <dbReference type="ChEBI" id="CHEBI:29035"/>
        <label>2</label>
    </ligand>
</feature>
<dbReference type="GeneID" id="83016362"/>
<comment type="cofactor">
    <cofactor evidence="1">
        <name>Mn(2+)</name>
        <dbReference type="ChEBI" id="CHEBI:29035"/>
    </cofactor>
    <text evidence="1">The Mn(2+) ion enhances activity.</text>
</comment>
<evidence type="ECO:0000313" key="4">
    <source>
        <dbReference type="Proteomes" id="UP000284178"/>
    </source>
</evidence>
<reference evidence="3 4" key="1">
    <citation type="submission" date="2018-08" db="EMBL/GenBank/DDBJ databases">
        <title>A genome reference for cultivated species of the human gut microbiota.</title>
        <authorList>
            <person name="Zou Y."/>
            <person name="Xue W."/>
            <person name="Luo G."/>
        </authorList>
    </citation>
    <scope>NUCLEOTIDE SEQUENCE [LARGE SCALE GENOMIC DNA]</scope>
    <source>
        <strain evidence="3 4">AF24-29</strain>
    </source>
</reference>
<name>A0A412FSS5_9FIRM</name>
<evidence type="ECO:0000259" key="2">
    <source>
        <dbReference type="Pfam" id="PF07687"/>
    </source>
</evidence>
<dbReference type="InterPro" id="IPR002933">
    <property type="entry name" value="Peptidase_M20"/>
</dbReference>
<protein>
    <submittedName>
        <fullName evidence="3">Amidohydrolase</fullName>
    </submittedName>
</protein>
<evidence type="ECO:0000256" key="1">
    <source>
        <dbReference type="PIRSR" id="PIRSR005962-1"/>
    </source>
</evidence>
<dbReference type="PIRSF" id="PIRSF005962">
    <property type="entry name" value="Pept_M20D_amidohydro"/>
    <property type="match status" value="1"/>
</dbReference>
<dbReference type="RefSeq" id="WP_117895633.1">
    <property type="nucleotide sequence ID" value="NZ_CABJCV010000018.1"/>
</dbReference>
<dbReference type="PANTHER" id="PTHR11014">
    <property type="entry name" value="PEPTIDASE M20 FAMILY MEMBER"/>
    <property type="match status" value="1"/>
</dbReference>
<feature type="binding site" evidence="1">
    <location>
        <position position="370"/>
    </location>
    <ligand>
        <name>Mn(2+)</name>
        <dbReference type="ChEBI" id="CHEBI:29035"/>
        <label>2</label>
    </ligand>
</feature>
<dbReference type="InterPro" id="IPR017439">
    <property type="entry name" value="Amidohydrolase"/>
</dbReference>
<dbReference type="CDD" id="cd03886">
    <property type="entry name" value="M20_Acy1"/>
    <property type="match status" value="1"/>
</dbReference>
<dbReference type="SUPFAM" id="SSF55031">
    <property type="entry name" value="Bacterial exopeptidase dimerisation domain"/>
    <property type="match status" value="1"/>
</dbReference>
<dbReference type="InterPro" id="IPR036264">
    <property type="entry name" value="Bact_exopeptidase_dim_dom"/>
</dbReference>
<feature type="binding site" evidence="1">
    <location>
        <position position="144"/>
    </location>
    <ligand>
        <name>Mn(2+)</name>
        <dbReference type="ChEBI" id="CHEBI:29035"/>
        <label>2</label>
    </ligand>
</feature>
<dbReference type="Gene3D" id="3.30.70.360">
    <property type="match status" value="1"/>
</dbReference>
<feature type="binding site" evidence="1">
    <location>
        <position position="110"/>
    </location>
    <ligand>
        <name>Mn(2+)</name>
        <dbReference type="ChEBI" id="CHEBI:29035"/>
        <label>2</label>
    </ligand>
</feature>
<dbReference type="PANTHER" id="PTHR11014:SF63">
    <property type="entry name" value="METALLOPEPTIDASE, PUTATIVE (AFU_ORTHOLOGUE AFUA_6G09600)-RELATED"/>
    <property type="match status" value="1"/>
</dbReference>
<dbReference type="Gene3D" id="3.40.630.10">
    <property type="entry name" value="Zn peptidases"/>
    <property type="match status" value="1"/>
</dbReference>